<reference evidence="2" key="1">
    <citation type="submission" date="2021-05" db="EMBL/GenBank/DDBJ databases">
        <authorList>
            <person name="Stam R."/>
        </authorList>
    </citation>
    <scope>NUCLEOTIDE SEQUENCE</scope>
    <source>
        <strain evidence="2">CS162</strain>
    </source>
</reference>
<dbReference type="InterPro" id="IPR052895">
    <property type="entry name" value="HetReg/Transcr_Mod"/>
</dbReference>
<accession>A0A8J2I9D3</accession>
<comment type="caution">
    <text evidence="2">The sequence shown here is derived from an EMBL/GenBank/DDBJ whole genome shotgun (WGS) entry which is preliminary data.</text>
</comment>
<dbReference type="AlphaFoldDB" id="A0A8J2I9D3"/>
<dbReference type="RefSeq" id="XP_043168617.1">
    <property type="nucleotide sequence ID" value="XM_043312682.1"/>
</dbReference>
<dbReference type="GeneID" id="67016802"/>
<evidence type="ECO:0000313" key="3">
    <source>
        <dbReference type="Proteomes" id="UP000676310"/>
    </source>
</evidence>
<name>A0A8J2I9D3_9PLEO</name>
<sequence length="598" mass="68176">MSLYSNLPLDSSKSEIRLISLHDSDDENALLSGQLERATLNDDYSALSYVWGDDHDRRPIQLNGVNTTITANLEKALKQLRAEKKATKIWVDAICINQRDNTEKSHQVQMMGEIYKHANIRTVLWLGDAENDSHEALQLIATADAQFFVDYDPSAASPALQALKILLKRAWWKRMWVVQEMMLSPNPVLKCGADEVDFERLVIFRNLHWEAQSADLERFQPLRNLWKECPFTPMLEYHRVKWLDGELSLWLMDVAPFQCRYLRDKVYGLMGLIHPDIRKQITVSYDEEAVTDKMVFIEATWICFHRELLIPLQFGQVEKNTSLGLPSWCPDWNSKQTHVPLVGFEFAPYPVTSSFRPPADKWLFGGEKEIKPRFAFSGDKETLFLHGFVVDTVDFVNGVGTEETPEVTVYTGDDLAIQAQCRQERLESTKKACLRWEEHIRTSKSVNYLDSDGGYEEAFFRTIAANRTFSREALDSDVKPMFDAWIGREIASDGASSSTTVETKRIKDYSNSVVSLCAKRTFITTTTGYFGLAPQITKSGDLVCIVYGADVAFILRKPEPELGDVPGSFIGEAYIHGIMQGEYLEKAKVEDFTAFWME</sequence>
<dbReference type="Pfam" id="PF06985">
    <property type="entry name" value="HET"/>
    <property type="match status" value="1"/>
</dbReference>
<dbReference type="EMBL" id="CAJRGZ010000019">
    <property type="protein sequence ID" value="CAG5158411.1"/>
    <property type="molecule type" value="Genomic_DNA"/>
</dbReference>
<dbReference type="InterPro" id="IPR010730">
    <property type="entry name" value="HET"/>
</dbReference>
<gene>
    <name evidence="2" type="ORF">ALTATR162_LOCUS5065</name>
</gene>
<dbReference type="Proteomes" id="UP000676310">
    <property type="component" value="Unassembled WGS sequence"/>
</dbReference>
<keyword evidence="3" id="KW-1185">Reference proteome</keyword>
<proteinExistence type="predicted"/>
<dbReference type="OrthoDB" id="4850726at2759"/>
<organism evidence="2 3">
    <name type="scientific">Alternaria atra</name>
    <dbReference type="NCBI Taxonomy" id="119953"/>
    <lineage>
        <taxon>Eukaryota</taxon>
        <taxon>Fungi</taxon>
        <taxon>Dikarya</taxon>
        <taxon>Ascomycota</taxon>
        <taxon>Pezizomycotina</taxon>
        <taxon>Dothideomycetes</taxon>
        <taxon>Pleosporomycetidae</taxon>
        <taxon>Pleosporales</taxon>
        <taxon>Pleosporineae</taxon>
        <taxon>Pleosporaceae</taxon>
        <taxon>Alternaria</taxon>
        <taxon>Alternaria sect. Ulocladioides</taxon>
    </lineage>
</organism>
<dbReference type="PANTHER" id="PTHR24148">
    <property type="entry name" value="ANKYRIN REPEAT DOMAIN-CONTAINING PROTEIN 39 HOMOLOG-RELATED"/>
    <property type="match status" value="1"/>
</dbReference>
<feature type="domain" description="Heterokaryon incompatibility" evidence="1">
    <location>
        <begin position="44"/>
        <end position="180"/>
    </location>
</feature>
<evidence type="ECO:0000313" key="2">
    <source>
        <dbReference type="EMBL" id="CAG5158411.1"/>
    </source>
</evidence>
<protein>
    <recommendedName>
        <fullName evidence="1">Heterokaryon incompatibility domain-containing protein</fullName>
    </recommendedName>
</protein>
<dbReference type="PANTHER" id="PTHR24148:SF64">
    <property type="entry name" value="HETEROKARYON INCOMPATIBILITY DOMAIN-CONTAINING PROTEIN"/>
    <property type="match status" value="1"/>
</dbReference>
<evidence type="ECO:0000259" key="1">
    <source>
        <dbReference type="Pfam" id="PF06985"/>
    </source>
</evidence>
<dbReference type="Pfam" id="PF26639">
    <property type="entry name" value="Het-6_barrel"/>
    <property type="match status" value="1"/>
</dbReference>